<reference evidence="2" key="2">
    <citation type="journal article" date="2017" name="J. Anim. Genet.">
        <title>Multiple reference genome sequences of hot pepper reveal the massive evolution of plant disease resistance genes by retroduplication.</title>
        <authorList>
            <person name="Kim S."/>
            <person name="Park J."/>
            <person name="Yeom S.-I."/>
            <person name="Kim Y.-M."/>
            <person name="Seo E."/>
            <person name="Kim K.-T."/>
            <person name="Kim M.-S."/>
            <person name="Lee J.M."/>
            <person name="Cheong K."/>
            <person name="Shin H.-S."/>
            <person name="Kim S.-B."/>
            <person name="Han K."/>
            <person name="Lee J."/>
            <person name="Park M."/>
            <person name="Lee H.-A."/>
            <person name="Lee H.-Y."/>
            <person name="Lee Y."/>
            <person name="Oh S."/>
            <person name="Lee J.H."/>
            <person name="Choi E."/>
            <person name="Choi E."/>
            <person name="Lee S.E."/>
            <person name="Jeon J."/>
            <person name="Kim H."/>
            <person name="Choi G."/>
            <person name="Song H."/>
            <person name="Lee J."/>
            <person name="Lee S.-C."/>
            <person name="Kwon J.-K."/>
            <person name="Lee H.-Y."/>
            <person name="Koo N."/>
            <person name="Hong Y."/>
            <person name="Kim R.W."/>
            <person name="Kang W.-H."/>
            <person name="Huh J.H."/>
            <person name="Kang B.-C."/>
            <person name="Yang T.-J."/>
            <person name="Lee Y.-H."/>
            <person name="Bennetzen J.L."/>
            <person name="Choi D."/>
        </authorList>
    </citation>
    <scope>NUCLEOTIDE SEQUENCE [LARGE SCALE GENOMIC DNA]</scope>
    <source>
        <strain evidence="2">cv. PBC81</strain>
    </source>
</reference>
<gene>
    <name evidence="1" type="ORF">CQW23_06409</name>
</gene>
<accession>A0A2G2X397</accession>
<organism evidence="1 2">
    <name type="scientific">Capsicum baccatum</name>
    <name type="common">Peruvian pepper</name>
    <dbReference type="NCBI Taxonomy" id="33114"/>
    <lineage>
        <taxon>Eukaryota</taxon>
        <taxon>Viridiplantae</taxon>
        <taxon>Streptophyta</taxon>
        <taxon>Embryophyta</taxon>
        <taxon>Tracheophyta</taxon>
        <taxon>Spermatophyta</taxon>
        <taxon>Magnoliopsida</taxon>
        <taxon>eudicotyledons</taxon>
        <taxon>Gunneridae</taxon>
        <taxon>Pentapetalae</taxon>
        <taxon>asterids</taxon>
        <taxon>lamiids</taxon>
        <taxon>Solanales</taxon>
        <taxon>Solanaceae</taxon>
        <taxon>Solanoideae</taxon>
        <taxon>Capsiceae</taxon>
        <taxon>Capsicum</taxon>
    </lineage>
</organism>
<comment type="caution">
    <text evidence="1">The sequence shown here is derived from an EMBL/GenBank/DDBJ whole genome shotgun (WGS) entry which is preliminary data.</text>
</comment>
<proteinExistence type="predicted"/>
<reference evidence="1 2" key="1">
    <citation type="journal article" date="2017" name="Genome Biol.">
        <title>New reference genome sequences of hot pepper reveal the massive evolution of plant disease-resistance genes by retroduplication.</title>
        <authorList>
            <person name="Kim S."/>
            <person name="Park J."/>
            <person name="Yeom S.I."/>
            <person name="Kim Y.M."/>
            <person name="Seo E."/>
            <person name="Kim K.T."/>
            <person name="Kim M.S."/>
            <person name="Lee J.M."/>
            <person name="Cheong K."/>
            <person name="Shin H.S."/>
            <person name="Kim S.B."/>
            <person name="Han K."/>
            <person name="Lee J."/>
            <person name="Park M."/>
            <person name="Lee H.A."/>
            <person name="Lee H.Y."/>
            <person name="Lee Y."/>
            <person name="Oh S."/>
            <person name="Lee J.H."/>
            <person name="Choi E."/>
            <person name="Choi E."/>
            <person name="Lee S.E."/>
            <person name="Jeon J."/>
            <person name="Kim H."/>
            <person name="Choi G."/>
            <person name="Song H."/>
            <person name="Lee J."/>
            <person name="Lee S.C."/>
            <person name="Kwon J.K."/>
            <person name="Lee H.Y."/>
            <person name="Koo N."/>
            <person name="Hong Y."/>
            <person name="Kim R.W."/>
            <person name="Kang W.H."/>
            <person name="Huh J.H."/>
            <person name="Kang B.C."/>
            <person name="Yang T.J."/>
            <person name="Lee Y.H."/>
            <person name="Bennetzen J.L."/>
            <person name="Choi D."/>
        </authorList>
    </citation>
    <scope>NUCLEOTIDE SEQUENCE [LARGE SCALE GENOMIC DNA]</scope>
    <source>
        <strain evidence="2">cv. PBC81</strain>
    </source>
</reference>
<evidence type="ECO:0000313" key="2">
    <source>
        <dbReference type="Proteomes" id="UP000224567"/>
    </source>
</evidence>
<name>A0A2G2X397_CAPBA</name>
<evidence type="ECO:0000313" key="1">
    <source>
        <dbReference type="EMBL" id="PHT51947.1"/>
    </source>
</evidence>
<sequence>MVLQNKSDECESRFIQEIVKVVVGNLNRAVFSVSLHPIGIDSRVDIMAIYDRHNGLVSLQNEIEEMLDHVRRIKSGGDLDSFKIDQIERHEMDLRLLRTFVKLESQLLEVIDGNTSLSYNFELNGSDLSKYMDFLRENLNDVLKRHRSIDKDETSGTGDIYSMRELEKPKDLKALVKSYYKSLKFTPSQFHHTSGGLRFLDYILKIKQINAEVTVMWSADVALKPYYVVEPSKHLPSQHCNPVGDDDDIVGFDIATEKDGIEWDNLRLCFPDGGKHCAENGLFFSYKMKMLPPQGWFRGRGRRTKDDDDIILDYDNITKTKRLHW</sequence>
<protein>
    <submittedName>
        <fullName evidence="1">Uncharacterized protein</fullName>
    </submittedName>
</protein>
<keyword evidence="2" id="KW-1185">Reference proteome</keyword>
<dbReference type="AlphaFoldDB" id="A0A2G2X397"/>
<dbReference type="EMBL" id="MLFT02000003">
    <property type="protein sequence ID" value="PHT51947.1"/>
    <property type="molecule type" value="Genomic_DNA"/>
</dbReference>
<dbReference type="Proteomes" id="UP000224567">
    <property type="component" value="Unassembled WGS sequence"/>
</dbReference>